<evidence type="ECO:0000313" key="1">
    <source>
        <dbReference type="EMBL" id="ORD97381.1"/>
    </source>
</evidence>
<gene>
    <name evidence="1" type="ORF">HERIO_758</name>
</gene>
<dbReference type="AlphaFoldDB" id="A0A1X0QC69"/>
<dbReference type="InterPro" id="IPR036866">
    <property type="entry name" value="RibonucZ/Hydroxyglut_hydro"/>
</dbReference>
<dbReference type="SUPFAM" id="SSF56281">
    <property type="entry name" value="Metallo-hydrolase/oxidoreductase"/>
    <property type="match status" value="1"/>
</dbReference>
<dbReference type="Gene3D" id="3.60.15.10">
    <property type="entry name" value="Ribonuclease Z/Hydroxyacylglutathione hydrolase-like"/>
    <property type="match status" value="1"/>
</dbReference>
<dbReference type="Pfam" id="PF17030">
    <property type="entry name" value="Beta_lactamase3"/>
    <property type="match status" value="1"/>
</dbReference>
<dbReference type="InterPro" id="IPR031494">
    <property type="entry name" value="Beta_lactamase3"/>
</dbReference>
<comment type="caution">
    <text evidence="1">The sequence shown here is derived from an EMBL/GenBank/DDBJ whole genome shotgun (WGS) entry which is preliminary data.</text>
</comment>
<dbReference type="Proteomes" id="UP000192356">
    <property type="component" value="Unassembled WGS sequence"/>
</dbReference>
<name>A0A1X0QC69_9MICR</name>
<accession>A0A1X0QC69</accession>
<reference evidence="1 2" key="1">
    <citation type="journal article" date="2017" name="Environ. Microbiol.">
        <title>Decay of the glycolytic pathway and adaptation to intranuclear parasitism within Enterocytozoonidae microsporidia.</title>
        <authorList>
            <person name="Wiredu Boakye D."/>
            <person name="Jaroenlak P."/>
            <person name="Prachumwat A."/>
            <person name="Williams T.A."/>
            <person name="Bateman K.S."/>
            <person name="Itsathitphaisarn O."/>
            <person name="Sritunyalucksana K."/>
            <person name="Paszkiewicz K.H."/>
            <person name="Moore K.A."/>
            <person name="Stentiford G.D."/>
            <person name="Williams B.A."/>
        </authorList>
    </citation>
    <scope>NUCLEOTIDE SEQUENCE [LARGE SCALE GENOMIC DNA]</scope>
    <source>
        <strain evidence="1 2">GB1</strain>
    </source>
</reference>
<sequence>MIVSYDFIEKNKCTYKTLDDANIDLFEKCVVIISFNQRIYNNNIMFESIPAGTNLGWCNYLIHLPDNKSIFYVGSFKNGNRFAKPGNFVKSNYFILNTHYYDDIRHYQNIESFNLIISNHKSSKCVIVIPIDFTRSFVDIIFHILYLVEKKLVPIYIYSKIFNSLELNLNIQGELVSPTMLENANTMKDDVFCVKKYKYLELIDDLSCLDNNQPKIVFVNELTQIEPNDYLRVFKVEKTKNFVTYKNCEYFDLNLEEHNFDDLVDKEKLLFSDSDTVFIEYENNIDLLIQPHLICNDLELYINGKLSYTDKNSKNVVVGEIELTDHFIQKLFLDENPIILNNNTYVFTKNKIKLTIIDHSKHKIEYL</sequence>
<dbReference type="OrthoDB" id="2194974at2759"/>
<proteinExistence type="predicted"/>
<dbReference type="VEuPathDB" id="MicrosporidiaDB:A0H76_1"/>
<keyword evidence="2" id="KW-1185">Reference proteome</keyword>
<evidence type="ECO:0000313" key="2">
    <source>
        <dbReference type="Proteomes" id="UP000192356"/>
    </source>
</evidence>
<dbReference type="VEuPathDB" id="MicrosporidiaDB:HERIO_758"/>
<dbReference type="EMBL" id="LVKB01000025">
    <property type="protein sequence ID" value="ORD97381.1"/>
    <property type="molecule type" value="Genomic_DNA"/>
</dbReference>
<protein>
    <submittedName>
        <fullName evidence="1">Uncharacterized protein</fullName>
    </submittedName>
</protein>
<organism evidence="1 2">
    <name type="scientific">Hepatospora eriocheir</name>
    <dbReference type="NCBI Taxonomy" id="1081669"/>
    <lineage>
        <taxon>Eukaryota</taxon>
        <taxon>Fungi</taxon>
        <taxon>Fungi incertae sedis</taxon>
        <taxon>Microsporidia</taxon>
        <taxon>Hepatosporidae</taxon>
        <taxon>Hepatospora</taxon>
    </lineage>
</organism>